<dbReference type="EMBL" id="WNKQ01000006">
    <property type="protein sequence ID" value="KAF5850740.1"/>
    <property type="molecule type" value="Genomic_DNA"/>
</dbReference>
<organism evidence="2 3">
    <name type="scientific">Cochliobolus sativus</name>
    <name type="common">Common root rot and spot blotch fungus</name>
    <name type="synonym">Bipolaris sorokiniana</name>
    <dbReference type="NCBI Taxonomy" id="45130"/>
    <lineage>
        <taxon>Eukaryota</taxon>
        <taxon>Fungi</taxon>
        <taxon>Dikarya</taxon>
        <taxon>Ascomycota</taxon>
        <taxon>Pezizomycotina</taxon>
        <taxon>Dothideomycetes</taxon>
        <taxon>Pleosporomycetidae</taxon>
        <taxon>Pleosporales</taxon>
        <taxon>Pleosporineae</taxon>
        <taxon>Pleosporaceae</taxon>
        <taxon>Bipolaris</taxon>
    </lineage>
</organism>
<sequence>MVDTYDGPLVDYFSDLSSPSSPTQTASMSDSEEPSSKEINRRLTQALDYLDDEGGDDSPATYMERVARIDDHLIQQLPQQGVNFDNALYQHLGDTVRQELEAYDAARQNARTVLENKDSLLESGSDVSLGQNPDYHSAYVTHALHRVDEQIHDPVVGPLRKGHKTQETVQTRRIFKYGGPSSDAEVWHRNFPAILPFPETHQLTHWENLKIAFDLHESVKEQKAEGDIVETNVSFDHPALDQYKNLALYESGSRFKLPTPPKEIEEEIRRLCTVDQIAKAVEEFNTVEEKDESGKRYAPRIFLDTLSVQQKNGPTDIRRAVNASPTKPRQRLVRSDAQSGSANTTQVQSSTTKSSATVSSSVAEVTSTMVQTPAKLSSGKPQTSLLRTRESRVAIANDLVLVAREEAQSAEKIARAAREKTRKATLDALGIADQANGKLPSDNCVPSPVSRMINREREMSLEKSPRRQSGVSTAPPSAKTTPTMDVIPTQEPGDAPGSKLPVVDMSHLVHTPADVTTPKPSSSKTVKRKRSISDEAYTPESKCSKVRTPSSLGKGTSGKHQTSGKSVRFMSEDDSDDGSTDSTIITAGKGKRVRNQATPKPGKKTSPSPKTNPIEVSTDDASETSSYQTTAATRKTPIARKPAAKPRTKSRGKSANTGAVVKQESSKATAASKAVRRIRAKKVVREHAGVDEHMEELEETAVEIAKVRSIRGGARHVK</sequence>
<gene>
    <name evidence="2" type="ORF">GGP41_010397</name>
</gene>
<evidence type="ECO:0000256" key="1">
    <source>
        <dbReference type="SAM" id="MobiDB-lite"/>
    </source>
</evidence>
<proteinExistence type="predicted"/>
<feature type="compositionally biased region" description="Polar residues" evidence="1">
    <location>
        <begin position="15"/>
        <end position="29"/>
    </location>
</feature>
<feature type="compositionally biased region" description="Low complexity" evidence="1">
    <location>
        <begin position="598"/>
        <end position="611"/>
    </location>
</feature>
<feature type="compositionally biased region" description="Polar residues" evidence="1">
    <location>
        <begin position="623"/>
        <end position="633"/>
    </location>
</feature>
<feature type="compositionally biased region" description="Polar residues" evidence="1">
    <location>
        <begin position="547"/>
        <end position="565"/>
    </location>
</feature>
<feature type="compositionally biased region" description="Basic residues" evidence="1">
    <location>
        <begin position="642"/>
        <end position="652"/>
    </location>
</feature>
<feature type="compositionally biased region" description="Low complexity" evidence="1">
    <location>
        <begin position="472"/>
        <end position="483"/>
    </location>
</feature>
<feature type="compositionally biased region" description="Low complexity" evidence="1">
    <location>
        <begin position="344"/>
        <end position="360"/>
    </location>
</feature>
<feature type="region of interest" description="Disordered" evidence="1">
    <location>
        <begin position="1"/>
        <end position="39"/>
    </location>
</feature>
<evidence type="ECO:0000313" key="2">
    <source>
        <dbReference type="EMBL" id="KAF5850740.1"/>
    </source>
</evidence>
<protein>
    <submittedName>
        <fullName evidence="2">Uncharacterized protein</fullName>
    </submittedName>
</protein>
<name>A0A8H6DY17_COCSA</name>
<dbReference type="AlphaFoldDB" id="A0A8H6DY17"/>
<accession>A0A8H6DY17</accession>
<comment type="caution">
    <text evidence="2">The sequence shown here is derived from an EMBL/GenBank/DDBJ whole genome shotgun (WGS) entry which is preliminary data.</text>
</comment>
<evidence type="ECO:0000313" key="3">
    <source>
        <dbReference type="Proteomes" id="UP000624244"/>
    </source>
</evidence>
<dbReference type="Proteomes" id="UP000624244">
    <property type="component" value="Unassembled WGS sequence"/>
</dbReference>
<feature type="region of interest" description="Disordered" evidence="1">
    <location>
        <begin position="459"/>
        <end position="677"/>
    </location>
</feature>
<reference evidence="2" key="1">
    <citation type="submission" date="2019-11" db="EMBL/GenBank/DDBJ databases">
        <title>Bipolaris sorokiniana Genome sequencing.</title>
        <authorList>
            <person name="Wang H."/>
        </authorList>
    </citation>
    <scope>NUCLEOTIDE SEQUENCE</scope>
</reference>
<dbReference type="OMA" id="HDELAYI"/>
<feature type="region of interest" description="Disordered" evidence="1">
    <location>
        <begin position="313"/>
        <end position="360"/>
    </location>
</feature>